<protein>
    <submittedName>
        <fullName evidence="1">DUF3231 family protein</fullName>
    </submittedName>
</protein>
<dbReference type="RefSeq" id="WP_121523482.1">
    <property type="nucleotide sequence ID" value="NZ_RCHR01000004.1"/>
</dbReference>
<organism evidence="1 2">
    <name type="scientific">Oceanobacillus piezotolerans</name>
    <dbReference type="NCBI Taxonomy" id="2448030"/>
    <lineage>
        <taxon>Bacteria</taxon>
        <taxon>Bacillati</taxon>
        <taxon>Bacillota</taxon>
        <taxon>Bacilli</taxon>
        <taxon>Bacillales</taxon>
        <taxon>Bacillaceae</taxon>
        <taxon>Oceanobacillus</taxon>
    </lineage>
</organism>
<gene>
    <name evidence="1" type="ORF">D8M04_12510</name>
</gene>
<accession>A0A498D7H0</accession>
<dbReference type="InterPro" id="IPR012347">
    <property type="entry name" value="Ferritin-like"/>
</dbReference>
<name>A0A498D7H0_9BACI</name>
<keyword evidence="2" id="KW-1185">Reference proteome</keyword>
<reference evidence="1 2" key="1">
    <citation type="submission" date="2018-10" db="EMBL/GenBank/DDBJ databases">
        <title>Oceanobacillus sp. YLB-02 draft genome.</title>
        <authorList>
            <person name="Yu L."/>
        </authorList>
    </citation>
    <scope>NUCLEOTIDE SEQUENCE [LARGE SCALE GENOMIC DNA]</scope>
    <source>
        <strain evidence="1 2">YLB-02</strain>
    </source>
</reference>
<proteinExistence type="predicted"/>
<sequence length="167" mass="19158">MGNLNQKQQQEEPFHSGEVYHLWSYLFQIKGILVTMQVLINHTGDHDLRTLLEDLMESCFTQEEQQVEAILKEAGIRLPPAPPDRPNVNVEDIPAGARFNDPEIFVLVQKELMTGRVLCSYINGLSIHGDIRSLFSEFQSQREEYEQKLLDIAKQKGWIVSPPINVK</sequence>
<dbReference type="AlphaFoldDB" id="A0A498D7H0"/>
<comment type="caution">
    <text evidence="1">The sequence shown here is derived from an EMBL/GenBank/DDBJ whole genome shotgun (WGS) entry which is preliminary data.</text>
</comment>
<dbReference type="Proteomes" id="UP000270219">
    <property type="component" value="Unassembled WGS sequence"/>
</dbReference>
<dbReference type="Gene3D" id="1.20.1260.10">
    <property type="match status" value="1"/>
</dbReference>
<evidence type="ECO:0000313" key="1">
    <source>
        <dbReference type="EMBL" id="RLL43738.1"/>
    </source>
</evidence>
<dbReference type="EMBL" id="RCHR01000004">
    <property type="protein sequence ID" value="RLL43738.1"/>
    <property type="molecule type" value="Genomic_DNA"/>
</dbReference>
<dbReference type="Pfam" id="PF11553">
    <property type="entry name" value="DUF3231"/>
    <property type="match status" value="1"/>
</dbReference>
<dbReference type="InterPro" id="IPR021617">
    <property type="entry name" value="DUF3231"/>
</dbReference>
<evidence type="ECO:0000313" key="2">
    <source>
        <dbReference type="Proteomes" id="UP000270219"/>
    </source>
</evidence>
<dbReference type="OrthoDB" id="1934429at2"/>